<dbReference type="Proteomes" id="UP001230051">
    <property type="component" value="Unassembled WGS sequence"/>
</dbReference>
<feature type="transmembrane region" description="Helical" evidence="1">
    <location>
        <begin position="48"/>
        <end position="67"/>
    </location>
</feature>
<keyword evidence="1" id="KW-0812">Transmembrane</keyword>
<keyword evidence="3" id="KW-1185">Reference proteome</keyword>
<organism evidence="2 3">
    <name type="scientific">Acipenser oxyrinchus oxyrinchus</name>
    <dbReference type="NCBI Taxonomy" id="40147"/>
    <lineage>
        <taxon>Eukaryota</taxon>
        <taxon>Metazoa</taxon>
        <taxon>Chordata</taxon>
        <taxon>Craniata</taxon>
        <taxon>Vertebrata</taxon>
        <taxon>Euteleostomi</taxon>
        <taxon>Actinopterygii</taxon>
        <taxon>Chondrostei</taxon>
        <taxon>Acipenseriformes</taxon>
        <taxon>Acipenseridae</taxon>
        <taxon>Acipenser</taxon>
    </lineage>
</organism>
<sequence length="68" mass="7908">MPLRVHWYKFNCLMIGSGPAVNHLCHGCRLENDLIPISHLNLMMLMTWFHLLKTCSLFMSTLLILHVT</sequence>
<dbReference type="EMBL" id="JAGXEW010000001">
    <property type="protein sequence ID" value="KAK1175689.1"/>
    <property type="molecule type" value="Genomic_DNA"/>
</dbReference>
<evidence type="ECO:0000313" key="2">
    <source>
        <dbReference type="EMBL" id="KAK1175689.1"/>
    </source>
</evidence>
<evidence type="ECO:0000313" key="3">
    <source>
        <dbReference type="Proteomes" id="UP001230051"/>
    </source>
</evidence>
<gene>
    <name evidence="2" type="ORF">AOXY_G374</name>
</gene>
<keyword evidence="1" id="KW-0472">Membrane</keyword>
<keyword evidence="1" id="KW-1133">Transmembrane helix</keyword>
<proteinExistence type="predicted"/>
<protein>
    <submittedName>
        <fullName evidence="2">Uncharacterized protein</fullName>
    </submittedName>
</protein>
<evidence type="ECO:0000256" key="1">
    <source>
        <dbReference type="SAM" id="Phobius"/>
    </source>
</evidence>
<reference evidence="2" key="1">
    <citation type="submission" date="2022-02" db="EMBL/GenBank/DDBJ databases">
        <title>Atlantic sturgeon de novo genome assembly.</title>
        <authorList>
            <person name="Stock M."/>
            <person name="Klopp C."/>
            <person name="Guiguen Y."/>
            <person name="Cabau C."/>
            <person name="Parinello H."/>
            <person name="Santidrian Yebra-Pimentel E."/>
            <person name="Kuhl H."/>
            <person name="Dirks R.P."/>
            <person name="Guessner J."/>
            <person name="Wuertz S."/>
            <person name="Du K."/>
            <person name="Schartl M."/>
        </authorList>
    </citation>
    <scope>NUCLEOTIDE SEQUENCE</scope>
    <source>
        <strain evidence="2">STURGEONOMICS-FGT-2020</strain>
        <tissue evidence="2">Whole blood</tissue>
    </source>
</reference>
<comment type="caution">
    <text evidence="2">The sequence shown here is derived from an EMBL/GenBank/DDBJ whole genome shotgun (WGS) entry which is preliminary data.</text>
</comment>
<name>A0AAD8GK76_ACIOX</name>
<dbReference type="AlphaFoldDB" id="A0AAD8GK76"/>
<accession>A0AAD8GK76</accession>